<evidence type="ECO:0000313" key="1">
    <source>
        <dbReference type="EMBL" id="KAJ7515088.1"/>
    </source>
</evidence>
<dbReference type="Proteomes" id="UP001162992">
    <property type="component" value="Chromosome 23"/>
</dbReference>
<gene>
    <name evidence="1" type="ORF">O6H91_23G070600</name>
</gene>
<comment type="caution">
    <text evidence="1">The sequence shown here is derived from an EMBL/GenBank/DDBJ whole genome shotgun (WGS) entry which is preliminary data.</text>
</comment>
<sequence length="385" mass="45123">MYKDAETRRFGHHRHFMARLRLVRFSQRRVLMAAVMCCTYFITFHGWSSLDSELNPIGTTFESANLLRTEDGALQHMNARSHTRMKLLNTLQRALEQPVPFLLVTGERATPCKTQQGSHLMMKSYKNKVDYCNLHGCKVWYTLESWEQGMTGTWARYPILKRLMRTNPSIEWFMWMDSDAMFTDMAFSIPFDLYNEWNKNLIIPGYWEKVYADDGDWLSLNAGIFLLRNCEWSQNFLGKWADFGRPESSKEFTVKLNVEFKNRPKNWPADDQSALVYLLRQNRTEHEQKAFLEASYSLHGFWEYIVDSYESMLARGNSNGKDKWPFITHFCGCKLCSGEYATWKSVRCIENFERAYHFADNQVLALAGMRHLHLSTPRVVPIAVV</sequence>
<name>A0ACC2AC02_DIPCM</name>
<proteinExistence type="predicted"/>
<accession>A0ACC2AC02</accession>
<organism evidence="1 2">
    <name type="scientific">Diphasiastrum complanatum</name>
    <name type="common">Issler's clubmoss</name>
    <name type="synonym">Lycopodium complanatum</name>
    <dbReference type="NCBI Taxonomy" id="34168"/>
    <lineage>
        <taxon>Eukaryota</taxon>
        <taxon>Viridiplantae</taxon>
        <taxon>Streptophyta</taxon>
        <taxon>Embryophyta</taxon>
        <taxon>Tracheophyta</taxon>
        <taxon>Lycopodiopsida</taxon>
        <taxon>Lycopodiales</taxon>
        <taxon>Lycopodiaceae</taxon>
        <taxon>Lycopodioideae</taxon>
        <taxon>Diphasiastrum</taxon>
    </lineage>
</organism>
<reference evidence="2" key="1">
    <citation type="journal article" date="2024" name="Proc. Natl. Acad. Sci. U.S.A.">
        <title>Extraordinary preservation of gene collinearity over three hundred million years revealed in homosporous lycophytes.</title>
        <authorList>
            <person name="Li C."/>
            <person name="Wickell D."/>
            <person name="Kuo L.Y."/>
            <person name="Chen X."/>
            <person name="Nie B."/>
            <person name="Liao X."/>
            <person name="Peng D."/>
            <person name="Ji J."/>
            <person name="Jenkins J."/>
            <person name="Williams M."/>
            <person name="Shu S."/>
            <person name="Plott C."/>
            <person name="Barry K."/>
            <person name="Rajasekar S."/>
            <person name="Grimwood J."/>
            <person name="Han X."/>
            <person name="Sun S."/>
            <person name="Hou Z."/>
            <person name="He W."/>
            <person name="Dai G."/>
            <person name="Sun C."/>
            <person name="Schmutz J."/>
            <person name="Leebens-Mack J.H."/>
            <person name="Li F.W."/>
            <person name="Wang L."/>
        </authorList>
    </citation>
    <scope>NUCLEOTIDE SEQUENCE [LARGE SCALE GENOMIC DNA]</scope>
    <source>
        <strain evidence="2">cv. PW_Plant_1</strain>
    </source>
</reference>
<protein>
    <submittedName>
        <fullName evidence="1">Uncharacterized protein</fullName>
    </submittedName>
</protein>
<dbReference type="EMBL" id="CM055114">
    <property type="protein sequence ID" value="KAJ7515088.1"/>
    <property type="molecule type" value="Genomic_DNA"/>
</dbReference>
<keyword evidence="2" id="KW-1185">Reference proteome</keyword>
<evidence type="ECO:0000313" key="2">
    <source>
        <dbReference type="Proteomes" id="UP001162992"/>
    </source>
</evidence>